<evidence type="ECO:0000313" key="1">
    <source>
        <dbReference type="EMBL" id="CAB4159330.1"/>
    </source>
</evidence>
<protein>
    <submittedName>
        <fullName evidence="1">Uncharacterized protein</fullName>
    </submittedName>
</protein>
<gene>
    <name evidence="1" type="ORF">UFOVP699_89</name>
</gene>
<name>A0A6J5NHU0_9CAUD</name>
<organism evidence="1">
    <name type="scientific">uncultured Caudovirales phage</name>
    <dbReference type="NCBI Taxonomy" id="2100421"/>
    <lineage>
        <taxon>Viruses</taxon>
        <taxon>Duplodnaviria</taxon>
        <taxon>Heunggongvirae</taxon>
        <taxon>Uroviricota</taxon>
        <taxon>Caudoviricetes</taxon>
        <taxon>Peduoviridae</taxon>
        <taxon>Maltschvirus</taxon>
        <taxon>Maltschvirus maltsch</taxon>
    </lineage>
</organism>
<dbReference type="EMBL" id="LR796670">
    <property type="protein sequence ID" value="CAB4159330.1"/>
    <property type="molecule type" value="Genomic_DNA"/>
</dbReference>
<sequence>MKNNTSITVGPLKKSTPTTTIPLVLNDRLSKMKVGNLFEVTGLSTKADIMNFRGSVKYHAKKYNISIKTKVVNEKLIVERVKTVKTKEASSVKY</sequence>
<proteinExistence type="predicted"/>
<accession>A0A6J5NHU0</accession>
<reference evidence="1" key="1">
    <citation type="submission" date="2020-04" db="EMBL/GenBank/DDBJ databases">
        <authorList>
            <person name="Chiriac C."/>
            <person name="Salcher M."/>
            <person name="Ghai R."/>
            <person name="Kavagutti S V."/>
        </authorList>
    </citation>
    <scope>NUCLEOTIDE SEQUENCE</scope>
</reference>